<organism evidence="2 3">
    <name type="scientific">Nocardiopsis composta</name>
    <dbReference type="NCBI Taxonomy" id="157465"/>
    <lineage>
        <taxon>Bacteria</taxon>
        <taxon>Bacillati</taxon>
        <taxon>Actinomycetota</taxon>
        <taxon>Actinomycetes</taxon>
        <taxon>Streptosporangiales</taxon>
        <taxon>Nocardiopsidaceae</taxon>
        <taxon>Nocardiopsis</taxon>
    </lineage>
</organism>
<name>A0A7W8VBJ8_9ACTN</name>
<evidence type="ECO:0000256" key="1">
    <source>
        <dbReference type="SAM" id="MobiDB-lite"/>
    </source>
</evidence>
<evidence type="ECO:0000313" key="3">
    <source>
        <dbReference type="Proteomes" id="UP000572635"/>
    </source>
</evidence>
<dbReference type="AlphaFoldDB" id="A0A7W8VBJ8"/>
<gene>
    <name evidence="2" type="ORF">HDA36_000475</name>
</gene>
<dbReference type="Proteomes" id="UP000572635">
    <property type="component" value="Unassembled WGS sequence"/>
</dbReference>
<sequence length="38" mass="4189">MHARYRWEPGGLHRAGPGHDGLRRELTAAITAVTAEAY</sequence>
<comment type="caution">
    <text evidence="2">The sequence shown here is derived from an EMBL/GenBank/DDBJ whole genome shotgun (WGS) entry which is preliminary data.</text>
</comment>
<protein>
    <submittedName>
        <fullName evidence="2">Uncharacterized protein</fullName>
    </submittedName>
</protein>
<keyword evidence="3" id="KW-1185">Reference proteome</keyword>
<accession>A0A7W8VBJ8</accession>
<dbReference type="EMBL" id="JACHDB010000001">
    <property type="protein sequence ID" value="MBB5430391.1"/>
    <property type="molecule type" value="Genomic_DNA"/>
</dbReference>
<proteinExistence type="predicted"/>
<evidence type="ECO:0000313" key="2">
    <source>
        <dbReference type="EMBL" id="MBB5430391.1"/>
    </source>
</evidence>
<feature type="region of interest" description="Disordered" evidence="1">
    <location>
        <begin position="1"/>
        <end position="20"/>
    </location>
</feature>
<reference evidence="2 3" key="1">
    <citation type="submission" date="2020-08" db="EMBL/GenBank/DDBJ databases">
        <title>Sequencing the genomes of 1000 actinobacteria strains.</title>
        <authorList>
            <person name="Klenk H.-P."/>
        </authorList>
    </citation>
    <scope>NUCLEOTIDE SEQUENCE [LARGE SCALE GENOMIC DNA]</scope>
    <source>
        <strain evidence="2 3">DSM 44551</strain>
    </source>
</reference>